<dbReference type="PROSITE" id="PS00455">
    <property type="entry name" value="AMP_BINDING"/>
    <property type="match status" value="1"/>
</dbReference>
<reference evidence="8 9" key="1">
    <citation type="submission" date="2019-11" db="EMBL/GenBank/DDBJ databases">
        <title>Novel species isolated from a subtropical stream in China.</title>
        <authorList>
            <person name="Lu H."/>
        </authorList>
    </citation>
    <scope>NUCLEOTIDE SEQUENCE [LARGE SCALE GENOMIC DNA]</scope>
    <source>
        <strain evidence="8 9">FT92W</strain>
    </source>
</reference>
<dbReference type="GO" id="GO:0031956">
    <property type="term" value="F:medium-chain fatty acid-CoA ligase activity"/>
    <property type="evidence" value="ECO:0007669"/>
    <property type="project" value="TreeGrafter"/>
</dbReference>
<dbReference type="Proteomes" id="UP000446768">
    <property type="component" value="Unassembled WGS sequence"/>
</dbReference>
<comment type="similarity">
    <text evidence="1">Belongs to the ATP-dependent AMP-binding enzyme family.</text>
</comment>
<dbReference type="PANTHER" id="PTHR43201:SF5">
    <property type="entry name" value="MEDIUM-CHAIN ACYL-COA LIGASE ACSF2, MITOCHONDRIAL"/>
    <property type="match status" value="1"/>
</dbReference>
<dbReference type="GO" id="GO:0016747">
    <property type="term" value="F:acyltransferase activity, transferring groups other than amino-acyl groups"/>
    <property type="evidence" value="ECO:0007669"/>
    <property type="project" value="InterPro"/>
</dbReference>
<evidence type="ECO:0000256" key="3">
    <source>
        <dbReference type="SAM" id="Phobius"/>
    </source>
</evidence>
<organism evidence="8 9">
    <name type="scientific">Pseudoduganella rivuli</name>
    <dbReference type="NCBI Taxonomy" id="2666085"/>
    <lineage>
        <taxon>Bacteria</taxon>
        <taxon>Pseudomonadati</taxon>
        <taxon>Pseudomonadota</taxon>
        <taxon>Betaproteobacteria</taxon>
        <taxon>Burkholderiales</taxon>
        <taxon>Oxalobacteraceae</taxon>
        <taxon>Telluria group</taxon>
        <taxon>Pseudoduganella</taxon>
    </lineage>
</organism>
<dbReference type="SUPFAM" id="SSF53474">
    <property type="entry name" value="alpha/beta-Hydrolases"/>
    <property type="match status" value="1"/>
</dbReference>
<dbReference type="InterPro" id="IPR002656">
    <property type="entry name" value="Acyl_transf_3_dom"/>
</dbReference>
<dbReference type="GO" id="GO:0006631">
    <property type="term" value="P:fatty acid metabolic process"/>
    <property type="evidence" value="ECO:0007669"/>
    <property type="project" value="TreeGrafter"/>
</dbReference>
<dbReference type="Gene3D" id="3.30.300.30">
    <property type="match status" value="1"/>
</dbReference>
<dbReference type="Gene3D" id="3.40.50.12780">
    <property type="entry name" value="N-terminal domain of ligase-like"/>
    <property type="match status" value="1"/>
</dbReference>
<dbReference type="InterPro" id="IPR000873">
    <property type="entry name" value="AMP-dep_synth/lig_dom"/>
</dbReference>
<dbReference type="InterPro" id="IPR005645">
    <property type="entry name" value="FSH-like_dom"/>
</dbReference>
<evidence type="ECO:0000313" key="9">
    <source>
        <dbReference type="Proteomes" id="UP000446768"/>
    </source>
</evidence>
<name>A0A7X2IN88_9BURK</name>
<feature type="domain" description="Serine hydrolase" evidence="6">
    <location>
        <begin position="10"/>
        <end position="225"/>
    </location>
</feature>
<keyword evidence="3" id="KW-1133">Transmembrane helix</keyword>
<dbReference type="InterPro" id="IPR029058">
    <property type="entry name" value="AB_hydrolase_fold"/>
</dbReference>
<dbReference type="Pfam" id="PF03959">
    <property type="entry name" value="FSH1"/>
    <property type="match status" value="1"/>
</dbReference>
<feature type="transmembrane region" description="Helical" evidence="3">
    <location>
        <begin position="921"/>
        <end position="942"/>
    </location>
</feature>
<protein>
    <submittedName>
        <fullName evidence="8">AMP-binding protein</fullName>
    </submittedName>
</protein>
<keyword evidence="2" id="KW-0436">Ligase</keyword>
<evidence type="ECO:0000259" key="7">
    <source>
        <dbReference type="Pfam" id="PF13193"/>
    </source>
</evidence>
<dbReference type="InterPro" id="IPR045851">
    <property type="entry name" value="AMP-bd_C_sf"/>
</dbReference>
<keyword evidence="9" id="KW-1185">Reference proteome</keyword>
<feature type="transmembrane region" description="Helical" evidence="3">
    <location>
        <begin position="1037"/>
        <end position="1057"/>
    </location>
</feature>
<gene>
    <name evidence="8" type="ORF">GJ700_12835</name>
</gene>
<evidence type="ECO:0000256" key="2">
    <source>
        <dbReference type="ARBA" id="ARBA00022598"/>
    </source>
</evidence>
<keyword evidence="3" id="KW-0472">Membrane</keyword>
<dbReference type="SUPFAM" id="SSF56801">
    <property type="entry name" value="Acetyl-CoA synthetase-like"/>
    <property type="match status" value="1"/>
</dbReference>
<dbReference type="RefSeq" id="WP_154374318.1">
    <property type="nucleotide sequence ID" value="NZ_WKJJ01000007.1"/>
</dbReference>
<evidence type="ECO:0000256" key="1">
    <source>
        <dbReference type="ARBA" id="ARBA00006432"/>
    </source>
</evidence>
<dbReference type="Pfam" id="PF13193">
    <property type="entry name" value="AMP-binding_C"/>
    <property type="match status" value="1"/>
</dbReference>
<proteinExistence type="inferred from homology"/>
<dbReference type="InterPro" id="IPR025110">
    <property type="entry name" value="AMP-bd_C"/>
</dbReference>
<comment type="caution">
    <text evidence="8">The sequence shown here is derived from an EMBL/GenBank/DDBJ whole genome shotgun (WGS) entry which is preliminary data.</text>
</comment>
<dbReference type="Pfam" id="PF00501">
    <property type="entry name" value="AMP-binding"/>
    <property type="match status" value="1"/>
</dbReference>
<evidence type="ECO:0000259" key="6">
    <source>
        <dbReference type="Pfam" id="PF03959"/>
    </source>
</evidence>
<sequence>MNTPTELSRAKPRLLALHGSGSNRAVTAMQLENLGISAAGYDVIHVEGTLAVNEPGPGLQGLVAGPWYSWIPRDGADGTVAPEVLRNALCDAILKVATVLENEGPFDGVYGFSQGGVIATLINGLPHDEALQAALRQRAGGVIPFVLTHGAPFGSAVIACAAAPFPWTELRARAGLGQAPAMLPAIPTLHLIGRKDGYKAWSESLALALHTTASDVLYLDDGHEINRLHRDDAALCARVRGCFMGAGAVSAPASAPSGANQAEWMTSSALSARSVARDVQLTAVKLATGAVPDTILGMLAAQPGDAPLLRHARERDASVATTYGRMLAFCLPGGDGDLRRIGVQAGDVVAYLAPAGGSATAAAAFLSIASQTCAVPFGPGMTEADALMALEQYRVKHMVLFDGVAAPGVKAAFEAYAQQGHAHLHYAATNGAATPGLFRYLNPVTGFQHQPALANPAHATCLLLRTSGTTSKPKVVPQRQRDLVLNAAILADGIGIDASDVTYSVMPLDHIGGLSASLLCSIAVGASVTCEGLYNPQAMVEALSESNPRPTWYSAVPTIHNATVRYLRDQAGDSLEANGRWRDHGLRMIRSGAAALKEADRQVLETTYGCEVVATYSMSELMPIAQPPKSGASWHQLPGAVGVPVTASMAVVDPVTLRPLPYGTAGDVAISGPTLFDGYRDNPAANDQSRFLLRTHHDGKLDSWFLTGDLGELAPDGTLTLRGRLKELIKKGGEQIAPAEVEDILTQHPWINTAVCFPVPSDTYGEEVGCALVLETEFASRVTQQEALREIRELLRLKGLAAYKFPTFVKLVTDDELPKTASRKYIRNGLADVLQVGARPAAKPTVTTVDFHNKPAKKPAKAGTAPAAAATAAAPARHDAPKVDWSTLAGLRFILACYVMFMHFGSTESWGAVSNLRQFPWHVHAFFAVAGFSLVIFMPPVITRKLSYITGRIAGMYPLYAVALLFGLANLLVDCQPSTFSAVFHWNGQPGDASHAFCEGTPLVQDSWLANVLLTVGIHAAGLQASPLWGASWFMGFYLWFISVYFQCLVVFPFLYNALYKARGNTKRLLMLTLAGLAVNAVILMGFWYGYAVDATGFVSFDPATGHALPVSASQLAAAGKDNAVILGFYLFAPFWMVYFVAGMCAAFLYDAVRPAEQRRAHIWGYIADAITLLIIALSVAQVAQGYIAHGDTTSTWFMRPEAANSHADAAAVNRIWDDIYSRMFAPVTLLWVFALSTGRGVTARLLRFTPLSQTIAPAAYGCFLFQQMVGQWYYALTRHGTWWDWWSYRKGFYWFSPQPVPVEWYEYFYLVGLTVLFTKMVEPLDPAIRRGYATLVNYLKGGKQQQAVQAKDSLGEILQTVLRMTGMEAEPEWSLVDCGLASLGVVQFTHALETAFSTPERKVSLPVADIMAAVDIRAIARIVDAARQEVQADVGMLQAA</sequence>
<feature type="domain" description="AMP-dependent synthetase/ligase" evidence="4">
    <location>
        <begin position="338"/>
        <end position="679"/>
    </location>
</feature>
<dbReference type="Gene3D" id="3.40.50.1820">
    <property type="entry name" value="alpha/beta hydrolase"/>
    <property type="match status" value="1"/>
</dbReference>
<feature type="transmembrane region" description="Helical" evidence="3">
    <location>
        <begin position="1129"/>
        <end position="1151"/>
    </location>
</feature>
<dbReference type="PANTHER" id="PTHR43201">
    <property type="entry name" value="ACYL-COA SYNTHETASE"/>
    <property type="match status" value="1"/>
</dbReference>
<feature type="transmembrane region" description="Helical" evidence="3">
    <location>
        <begin position="954"/>
        <end position="973"/>
    </location>
</feature>
<evidence type="ECO:0000259" key="4">
    <source>
        <dbReference type="Pfam" id="PF00501"/>
    </source>
</evidence>
<dbReference type="InterPro" id="IPR020845">
    <property type="entry name" value="AMP-binding_CS"/>
</dbReference>
<feature type="transmembrane region" description="Helical" evidence="3">
    <location>
        <begin position="1069"/>
        <end position="1091"/>
    </location>
</feature>
<feature type="domain" description="AMP-binding enzyme C-terminal" evidence="7">
    <location>
        <begin position="740"/>
        <end position="824"/>
    </location>
</feature>
<dbReference type="EMBL" id="WKJJ01000007">
    <property type="protein sequence ID" value="MRV72593.1"/>
    <property type="molecule type" value="Genomic_DNA"/>
</dbReference>
<evidence type="ECO:0000313" key="8">
    <source>
        <dbReference type="EMBL" id="MRV72593.1"/>
    </source>
</evidence>
<keyword evidence="3" id="KW-0812">Transmembrane</keyword>
<dbReference type="Pfam" id="PF01757">
    <property type="entry name" value="Acyl_transf_3"/>
    <property type="match status" value="1"/>
</dbReference>
<feature type="domain" description="Acyltransferase 3" evidence="5">
    <location>
        <begin position="889"/>
        <end position="1287"/>
    </location>
</feature>
<accession>A0A7X2IN88</accession>
<dbReference type="InterPro" id="IPR042099">
    <property type="entry name" value="ANL_N_sf"/>
</dbReference>
<dbReference type="SUPFAM" id="SSF47336">
    <property type="entry name" value="ACP-like"/>
    <property type="match status" value="1"/>
</dbReference>
<dbReference type="InterPro" id="IPR036736">
    <property type="entry name" value="ACP-like_sf"/>
</dbReference>
<feature type="transmembrane region" description="Helical" evidence="3">
    <location>
        <begin position="1163"/>
        <end position="1188"/>
    </location>
</feature>
<evidence type="ECO:0000259" key="5">
    <source>
        <dbReference type="Pfam" id="PF01757"/>
    </source>
</evidence>